<dbReference type="Proteomes" id="UP000625976">
    <property type="component" value="Unassembled WGS sequence"/>
</dbReference>
<keyword evidence="2" id="KW-1185">Reference proteome</keyword>
<sequence>MRKTYALLISLAFLTSCSSDDDSIDVCSEQVWVVIEACGETCFYSVEYGPDENNTTTIDTNEATFDYYLAIMNDDNELNCWEGEK</sequence>
<evidence type="ECO:0000313" key="2">
    <source>
        <dbReference type="Proteomes" id="UP000625976"/>
    </source>
</evidence>
<dbReference type="AlphaFoldDB" id="A0A917GL82"/>
<reference evidence="1" key="1">
    <citation type="journal article" date="2014" name="Int. J. Syst. Evol. Microbiol.">
        <title>Complete genome sequence of Corynebacterium casei LMG S-19264T (=DSM 44701T), isolated from a smear-ripened cheese.</title>
        <authorList>
            <consortium name="US DOE Joint Genome Institute (JGI-PGF)"/>
            <person name="Walter F."/>
            <person name="Albersmeier A."/>
            <person name="Kalinowski J."/>
            <person name="Ruckert C."/>
        </authorList>
    </citation>
    <scope>NUCLEOTIDE SEQUENCE</scope>
    <source>
        <strain evidence="1">CGMCC 1.12751</strain>
    </source>
</reference>
<organism evidence="1 2">
    <name type="scientific">Bizionia arctica</name>
    <dbReference type="NCBI Taxonomy" id="1495645"/>
    <lineage>
        <taxon>Bacteria</taxon>
        <taxon>Pseudomonadati</taxon>
        <taxon>Bacteroidota</taxon>
        <taxon>Flavobacteriia</taxon>
        <taxon>Flavobacteriales</taxon>
        <taxon>Flavobacteriaceae</taxon>
        <taxon>Bizionia</taxon>
    </lineage>
</organism>
<dbReference type="PROSITE" id="PS51257">
    <property type="entry name" value="PROKAR_LIPOPROTEIN"/>
    <property type="match status" value="1"/>
</dbReference>
<gene>
    <name evidence="1" type="ORF">GCM10010976_22340</name>
</gene>
<evidence type="ECO:0008006" key="3">
    <source>
        <dbReference type="Google" id="ProtNLM"/>
    </source>
</evidence>
<dbReference type="EMBL" id="BMFQ01000002">
    <property type="protein sequence ID" value="GGG50648.1"/>
    <property type="molecule type" value="Genomic_DNA"/>
</dbReference>
<dbReference type="RefSeq" id="WP_188464779.1">
    <property type="nucleotide sequence ID" value="NZ_BMFQ01000002.1"/>
</dbReference>
<reference evidence="1" key="2">
    <citation type="submission" date="2020-09" db="EMBL/GenBank/DDBJ databases">
        <authorList>
            <person name="Sun Q."/>
            <person name="Zhou Y."/>
        </authorList>
    </citation>
    <scope>NUCLEOTIDE SEQUENCE</scope>
    <source>
        <strain evidence="1">CGMCC 1.12751</strain>
    </source>
</reference>
<protein>
    <recommendedName>
        <fullName evidence="3">Lipoprotein</fullName>
    </recommendedName>
</protein>
<comment type="caution">
    <text evidence="1">The sequence shown here is derived from an EMBL/GenBank/DDBJ whole genome shotgun (WGS) entry which is preliminary data.</text>
</comment>
<accession>A0A917GL82</accession>
<name>A0A917GL82_9FLAO</name>
<proteinExistence type="predicted"/>
<evidence type="ECO:0000313" key="1">
    <source>
        <dbReference type="EMBL" id="GGG50648.1"/>
    </source>
</evidence>